<dbReference type="HAMAP" id="MF_02114">
    <property type="entry name" value="CofC"/>
    <property type="match status" value="1"/>
</dbReference>
<dbReference type="EC" id="2.7.7.105" evidence="5"/>
<dbReference type="RefSeq" id="WP_386161161.1">
    <property type="nucleotide sequence ID" value="NZ_BAAAWW010000181.1"/>
</dbReference>
<dbReference type="Proteomes" id="UP001589610">
    <property type="component" value="Unassembled WGS sequence"/>
</dbReference>
<feature type="region of interest" description="Disordered" evidence="6">
    <location>
        <begin position="212"/>
        <end position="266"/>
    </location>
</feature>
<evidence type="ECO:0000256" key="5">
    <source>
        <dbReference type="HAMAP-Rule" id="MF_02114"/>
    </source>
</evidence>
<feature type="compositionally biased region" description="Basic and acidic residues" evidence="6">
    <location>
        <begin position="241"/>
        <end position="266"/>
    </location>
</feature>
<evidence type="ECO:0000256" key="6">
    <source>
        <dbReference type="SAM" id="MobiDB-lite"/>
    </source>
</evidence>
<dbReference type="SUPFAM" id="SSF53448">
    <property type="entry name" value="Nucleotide-diphospho-sugar transferases"/>
    <property type="match status" value="1"/>
</dbReference>
<keyword evidence="2 5" id="KW-0548">Nucleotidyltransferase</keyword>
<dbReference type="EMBL" id="JBHMBS010000019">
    <property type="protein sequence ID" value="MFB9680007.1"/>
    <property type="molecule type" value="Genomic_DNA"/>
</dbReference>
<keyword evidence="4 5" id="KW-0342">GTP-binding</keyword>
<sequence>MSASESPGWTLVVPVKTLVAAKTRLSAAAGPHRAALAVAIACDTVEAALSCALVARVVVVTGDPVAAKALGEVGAHVVGDPEEGLNAALRHGAREAVRLAPEAPVGALQADLPALRPAELARVLAAAAEFGQMFLPDAAEIGTTFYGVRPGVPFTPGFGGESRDRHLRRGAKELCVEGVESVRRDVDTPDDLRLALTLGVGPRTLAMARRISASSPDRADLDEVDPGGAGLGGAGLGGGRVPEDRDGARGADRERGGDGARGTDPE</sequence>
<comment type="caution">
    <text evidence="7">The sequence shown here is derived from an EMBL/GenBank/DDBJ whole genome shotgun (WGS) entry which is preliminary data.</text>
</comment>
<evidence type="ECO:0000313" key="7">
    <source>
        <dbReference type="EMBL" id="MFB9680007.1"/>
    </source>
</evidence>
<gene>
    <name evidence="7" type="primary">cofC</name>
    <name evidence="5" type="synonym">fbiD</name>
    <name evidence="7" type="ORF">ACFFRH_31390</name>
</gene>
<dbReference type="InterPro" id="IPR029044">
    <property type="entry name" value="Nucleotide-diphossugar_trans"/>
</dbReference>
<dbReference type="Gene3D" id="3.90.550.10">
    <property type="entry name" value="Spore Coat Polysaccharide Biosynthesis Protein SpsA, Chain A"/>
    <property type="match status" value="1"/>
</dbReference>
<dbReference type="GO" id="GO:0043814">
    <property type="term" value="F:phospholactate guanylyltransferase activity"/>
    <property type="evidence" value="ECO:0007669"/>
    <property type="project" value="UniProtKB-EC"/>
</dbReference>
<feature type="binding site" evidence="5">
    <location>
        <position position="159"/>
    </location>
    <ligand>
        <name>phosphoenolpyruvate</name>
        <dbReference type="ChEBI" id="CHEBI:58702"/>
    </ligand>
</feature>
<evidence type="ECO:0000256" key="1">
    <source>
        <dbReference type="ARBA" id="ARBA00022679"/>
    </source>
</evidence>
<organism evidence="7 8">
    <name type="scientific">Streptosporangium vulgare</name>
    <dbReference type="NCBI Taxonomy" id="46190"/>
    <lineage>
        <taxon>Bacteria</taxon>
        <taxon>Bacillati</taxon>
        <taxon>Actinomycetota</taxon>
        <taxon>Actinomycetes</taxon>
        <taxon>Streptosporangiales</taxon>
        <taxon>Streptosporangiaceae</taxon>
        <taxon>Streptosporangium</taxon>
    </lineage>
</organism>
<evidence type="ECO:0000256" key="4">
    <source>
        <dbReference type="ARBA" id="ARBA00023134"/>
    </source>
</evidence>
<feature type="binding site" evidence="5">
    <location>
        <position position="143"/>
    </location>
    <ligand>
        <name>phosphoenolpyruvate</name>
        <dbReference type="ChEBI" id="CHEBI:58702"/>
    </ligand>
</feature>
<comment type="catalytic activity">
    <reaction evidence="5">
        <text>phosphoenolpyruvate + GTP + H(+) = enolpyruvoyl-2-diphospho-5'-guanosine + diphosphate</text>
        <dbReference type="Rhea" id="RHEA:30519"/>
        <dbReference type="ChEBI" id="CHEBI:15378"/>
        <dbReference type="ChEBI" id="CHEBI:33019"/>
        <dbReference type="ChEBI" id="CHEBI:37565"/>
        <dbReference type="ChEBI" id="CHEBI:58702"/>
        <dbReference type="ChEBI" id="CHEBI:143701"/>
        <dbReference type="EC" id="2.7.7.105"/>
    </reaction>
</comment>
<keyword evidence="8" id="KW-1185">Reference proteome</keyword>
<keyword evidence="3 5" id="KW-0547">Nucleotide-binding</keyword>
<dbReference type="PANTHER" id="PTHR40392:SF1">
    <property type="entry name" value="2-PHOSPHO-L-LACTATE GUANYLYLTRANSFERASE"/>
    <property type="match status" value="1"/>
</dbReference>
<reference evidence="7 8" key="1">
    <citation type="submission" date="2024-09" db="EMBL/GenBank/DDBJ databases">
        <authorList>
            <person name="Sun Q."/>
            <person name="Mori K."/>
        </authorList>
    </citation>
    <scope>NUCLEOTIDE SEQUENCE [LARGE SCALE GENOMIC DNA]</scope>
    <source>
        <strain evidence="7 8">JCM 3028</strain>
    </source>
</reference>
<feature type="compositionally biased region" description="Gly residues" evidence="6">
    <location>
        <begin position="227"/>
        <end position="240"/>
    </location>
</feature>
<dbReference type="InterPro" id="IPR002835">
    <property type="entry name" value="CofC"/>
</dbReference>
<dbReference type="Pfam" id="PF01983">
    <property type="entry name" value="CofC"/>
    <property type="match status" value="1"/>
</dbReference>
<feature type="binding site" evidence="5">
    <location>
        <position position="162"/>
    </location>
    <ligand>
        <name>phosphoenolpyruvate</name>
        <dbReference type="ChEBI" id="CHEBI:58702"/>
    </ligand>
</feature>
<evidence type="ECO:0000256" key="2">
    <source>
        <dbReference type="ARBA" id="ARBA00022695"/>
    </source>
</evidence>
<name>A0ABV5TLI9_9ACTN</name>
<accession>A0ABV5TLI9</accession>
<comment type="pathway">
    <text evidence="5">Cofactor biosynthesis; coenzyme F420 biosynthesis.</text>
</comment>
<evidence type="ECO:0000313" key="8">
    <source>
        <dbReference type="Proteomes" id="UP001589610"/>
    </source>
</evidence>
<dbReference type="NCBIfam" id="TIGR03552">
    <property type="entry name" value="F420_cofC"/>
    <property type="match status" value="1"/>
</dbReference>
<keyword evidence="1 5" id="KW-0808">Transferase</keyword>
<proteinExistence type="inferred from homology"/>
<comment type="function">
    <text evidence="5">Guanylyltransferase that catalyzes the activation of phosphoenolpyruvate (PEP) as enolpyruvoyl-2-diphospho-5'-guanosine, via the condensation of PEP with GTP. It is involved in the biosynthesis of coenzyme F420, a hydride carrier cofactor.</text>
</comment>
<comment type="similarity">
    <text evidence="5">Belongs to the CofC family.</text>
</comment>
<protein>
    <recommendedName>
        <fullName evidence="5">Phosphoenolpyruvate guanylyltransferase</fullName>
        <shortName evidence="5">PEP guanylyltransferase</shortName>
        <ecNumber evidence="5">2.7.7.105</ecNumber>
    </recommendedName>
</protein>
<evidence type="ECO:0000256" key="3">
    <source>
        <dbReference type="ARBA" id="ARBA00022741"/>
    </source>
</evidence>
<dbReference type="PANTHER" id="PTHR40392">
    <property type="entry name" value="2-PHOSPHO-L-LACTATE GUANYLYLTRANSFERASE"/>
    <property type="match status" value="1"/>
</dbReference>